<evidence type="ECO:0000256" key="13">
    <source>
        <dbReference type="RuleBase" id="RU365063"/>
    </source>
</evidence>
<dbReference type="PROSITE" id="PS00866">
    <property type="entry name" value="CPSASE_1"/>
    <property type="match status" value="1"/>
</dbReference>
<keyword evidence="13" id="KW-0276">Fatty acid metabolism</keyword>
<keyword evidence="13" id="KW-0444">Lipid biosynthesis</keyword>
<dbReference type="PROSITE" id="PS00867">
    <property type="entry name" value="CPSASE_2"/>
    <property type="match status" value="1"/>
</dbReference>
<dbReference type="NCBIfam" id="NF006367">
    <property type="entry name" value="PRK08591.1"/>
    <property type="match status" value="1"/>
</dbReference>
<evidence type="ECO:0000313" key="16">
    <source>
        <dbReference type="EMBL" id="KKI50227.1"/>
    </source>
</evidence>
<keyword evidence="9" id="KW-0460">Magnesium</keyword>
<keyword evidence="6" id="KW-0479">Metal-binding</keyword>
<keyword evidence="5 13" id="KW-0436">Ligase</keyword>
<reference evidence="16 17" key="1">
    <citation type="submission" date="2015-04" db="EMBL/GenBank/DDBJ databases">
        <title>Draft genome sequence of bacteremic isolate Catabacter hongkongensis type strain HKU16T.</title>
        <authorList>
            <person name="Lau S.K."/>
            <person name="Teng J.L."/>
            <person name="Huang Y."/>
            <person name="Curreem S.O."/>
            <person name="Tsui S.K."/>
            <person name="Woo P.C."/>
        </authorList>
    </citation>
    <scope>NUCLEOTIDE SEQUENCE [LARGE SCALE GENOMIC DNA]</scope>
    <source>
        <strain evidence="16 17">HKU16</strain>
    </source>
</reference>
<dbReference type="SMART" id="SM00878">
    <property type="entry name" value="Biotin_carb_C"/>
    <property type="match status" value="1"/>
</dbReference>
<dbReference type="OrthoDB" id="9807469at2"/>
<comment type="catalytic activity">
    <reaction evidence="11 13">
        <text>N(6)-biotinyl-L-lysyl-[protein] + hydrogencarbonate + ATP = N(6)-carboxybiotinyl-L-lysyl-[protein] + ADP + phosphate + H(+)</text>
        <dbReference type="Rhea" id="RHEA:13501"/>
        <dbReference type="Rhea" id="RHEA-COMP:10505"/>
        <dbReference type="Rhea" id="RHEA-COMP:10506"/>
        <dbReference type="ChEBI" id="CHEBI:15378"/>
        <dbReference type="ChEBI" id="CHEBI:17544"/>
        <dbReference type="ChEBI" id="CHEBI:30616"/>
        <dbReference type="ChEBI" id="CHEBI:43474"/>
        <dbReference type="ChEBI" id="CHEBI:83144"/>
        <dbReference type="ChEBI" id="CHEBI:83145"/>
        <dbReference type="ChEBI" id="CHEBI:456216"/>
        <dbReference type="EC" id="6.3.4.14"/>
    </reaction>
</comment>
<evidence type="ECO:0000256" key="12">
    <source>
        <dbReference type="PROSITE-ProRule" id="PRU00409"/>
    </source>
</evidence>
<organism evidence="16 17">
    <name type="scientific">Christensenella hongkongensis</name>
    <dbReference type="NCBI Taxonomy" id="270498"/>
    <lineage>
        <taxon>Bacteria</taxon>
        <taxon>Bacillati</taxon>
        <taxon>Bacillota</taxon>
        <taxon>Clostridia</taxon>
        <taxon>Christensenellales</taxon>
        <taxon>Christensenellaceae</taxon>
        <taxon>Christensenella</taxon>
    </lineage>
</organism>
<comment type="function">
    <text evidence="1 13">This protein is a component of the acetyl coenzyme A carboxylase complex; first, biotin carboxylase catalyzes the carboxylation of the carrier protein and then the transcarboxylase transfers the carboxyl group to form malonyl-CoA.</text>
</comment>
<dbReference type="InterPro" id="IPR004549">
    <property type="entry name" value="Acetyl_CoA_COase_biotin_COase"/>
</dbReference>
<dbReference type="SUPFAM" id="SSF56059">
    <property type="entry name" value="Glutathione synthetase ATP-binding domain-like"/>
    <property type="match status" value="1"/>
</dbReference>
<dbReference type="PANTHER" id="PTHR48095:SF2">
    <property type="entry name" value="BIOTIN CARBOXYLASE, CHLOROPLASTIC"/>
    <property type="match status" value="1"/>
</dbReference>
<dbReference type="SUPFAM" id="SSF51246">
    <property type="entry name" value="Rudiment single hybrid motif"/>
    <property type="match status" value="1"/>
</dbReference>
<dbReference type="GO" id="GO:0006633">
    <property type="term" value="P:fatty acid biosynthetic process"/>
    <property type="evidence" value="ECO:0007669"/>
    <property type="project" value="UniProtKB-KW"/>
</dbReference>
<comment type="caution">
    <text evidence="16">The sequence shown here is derived from an EMBL/GenBank/DDBJ whole genome shotgun (WGS) entry which is preliminary data.</text>
</comment>
<name>A0A0M2NIG6_9FIRM</name>
<dbReference type="PROSITE" id="PS50975">
    <property type="entry name" value="ATP_GRASP"/>
    <property type="match status" value="1"/>
</dbReference>
<comment type="pathway">
    <text evidence="2 13">Lipid metabolism; malonyl-CoA biosynthesis; malonyl-CoA from acetyl-CoA: step 1/1.</text>
</comment>
<dbReference type="EMBL" id="LAYJ01000112">
    <property type="protein sequence ID" value="KKI50227.1"/>
    <property type="molecule type" value="Genomic_DNA"/>
</dbReference>
<dbReference type="InterPro" id="IPR016185">
    <property type="entry name" value="PreATP-grasp_dom_sf"/>
</dbReference>
<keyword evidence="7 12" id="KW-0547">Nucleotide-binding</keyword>
<dbReference type="InterPro" id="IPR005481">
    <property type="entry name" value="BC-like_N"/>
</dbReference>
<dbReference type="GO" id="GO:0004075">
    <property type="term" value="F:biotin carboxylase activity"/>
    <property type="evidence" value="ECO:0007669"/>
    <property type="project" value="UniProtKB-EC"/>
</dbReference>
<dbReference type="AlphaFoldDB" id="A0A0M2NIG6"/>
<dbReference type="STRING" id="270498.CHK_2290"/>
<dbReference type="GO" id="GO:2001295">
    <property type="term" value="P:malonyl-CoA biosynthetic process"/>
    <property type="evidence" value="ECO:0007669"/>
    <property type="project" value="UniProtKB-UniPathway"/>
</dbReference>
<feature type="domain" description="ATP-grasp" evidence="14">
    <location>
        <begin position="120"/>
        <end position="318"/>
    </location>
</feature>
<evidence type="ECO:0000256" key="11">
    <source>
        <dbReference type="ARBA" id="ARBA00048600"/>
    </source>
</evidence>
<keyword evidence="13" id="KW-0275">Fatty acid biosynthesis</keyword>
<evidence type="ECO:0000256" key="2">
    <source>
        <dbReference type="ARBA" id="ARBA00004956"/>
    </source>
</evidence>
<dbReference type="NCBIfam" id="TIGR00514">
    <property type="entry name" value="accC"/>
    <property type="match status" value="1"/>
</dbReference>
<dbReference type="InterPro" id="IPR011761">
    <property type="entry name" value="ATP-grasp"/>
</dbReference>
<proteinExistence type="predicted"/>
<evidence type="ECO:0000259" key="14">
    <source>
        <dbReference type="PROSITE" id="PS50975"/>
    </source>
</evidence>
<dbReference type="InterPro" id="IPR005482">
    <property type="entry name" value="Biotin_COase_C"/>
</dbReference>
<dbReference type="InterPro" id="IPR011764">
    <property type="entry name" value="Biotin_carboxylation_dom"/>
</dbReference>
<dbReference type="Gene3D" id="3.30.470.20">
    <property type="entry name" value="ATP-grasp fold, B domain"/>
    <property type="match status" value="1"/>
</dbReference>
<dbReference type="EC" id="6.3.4.14" evidence="4 13"/>
<accession>A0A0M2NIG6</accession>
<gene>
    <name evidence="16" type="ORF">CHK_2290</name>
</gene>
<evidence type="ECO:0000256" key="7">
    <source>
        <dbReference type="ARBA" id="ARBA00022741"/>
    </source>
</evidence>
<evidence type="ECO:0000256" key="4">
    <source>
        <dbReference type="ARBA" id="ARBA00013263"/>
    </source>
</evidence>
<dbReference type="Pfam" id="PF00289">
    <property type="entry name" value="Biotin_carb_N"/>
    <property type="match status" value="1"/>
</dbReference>
<keyword evidence="8 12" id="KW-0067">ATP-binding</keyword>
<dbReference type="Proteomes" id="UP000034076">
    <property type="component" value="Unassembled WGS sequence"/>
</dbReference>
<evidence type="ECO:0000256" key="8">
    <source>
        <dbReference type="ARBA" id="ARBA00022840"/>
    </source>
</evidence>
<dbReference type="InterPro" id="IPR051602">
    <property type="entry name" value="ACC_Biotin_Carboxylase"/>
</dbReference>
<evidence type="ECO:0000313" key="17">
    <source>
        <dbReference type="Proteomes" id="UP000034076"/>
    </source>
</evidence>
<comment type="subunit">
    <text evidence="3 13">Acetyl-CoA carboxylase is a heterohexamer of biotin carboxyl carrier protein, biotin carboxylase and the two subunits of carboxyl transferase in a 2:2 complex.</text>
</comment>
<evidence type="ECO:0000256" key="9">
    <source>
        <dbReference type="ARBA" id="ARBA00022842"/>
    </source>
</evidence>
<evidence type="ECO:0000256" key="10">
    <source>
        <dbReference type="ARBA" id="ARBA00023267"/>
    </source>
</evidence>
<dbReference type="GO" id="GO:0005524">
    <property type="term" value="F:ATP binding"/>
    <property type="evidence" value="ECO:0007669"/>
    <property type="project" value="UniProtKB-UniRule"/>
</dbReference>
<keyword evidence="13" id="KW-0443">Lipid metabolism</keyword>
<dbReference type="PATRIC" id="fig|270498.16.peg.2041"/>
<keyword evidence="17" id="KW-1185">Reference proteome</keyword>
<dbReference type="FunFam" id="3.40.50.20:FF:000010">
    <property type="entry name" value="Propionyl-CoA carboxylase subunit alpha"/>
    <property type="match status" value="1"/>
</dbReference>
<dbReference type="InterPro" id="IPR011054">
    <property type="entry name" value="Rudment_hybrid_motif"/>
</dbReference>
<dbReference type="GO" id="GO:0046872">
    <property type="term" value="F:metal ion binding"/>
    <property type="evidence" value="ECO:0007669"/>
    <property type="project" value="UniProtKB-KW"/>
</dbReference>
<dbReference type="InterPro" id="IPR005479">
    <property type="entry name" value="CPAse_ATP-bd"/>
</dbReference>
<keyword evidence="10 13" id="KW-0092">Biotin</keyword>
<dbReference type="PANTHER" id="PTHR48095">
    <property type="entry name" value="PYRUVATE CARBOXYLASE SUBUNIT A"/>
    <property type="match status" value="1"/>
</dbReference>
<dbReference type="RefSeq" id="WP_046444099.1">
    <property type="nucleotide sequence ID" value="NZ_CAUERS010000012.1"/>
</dbReference>
<dbReference type="SUPFAM" id="SSF52440">
    <property type="entry name" value="PreATP-grasp domain"/>
    <property type="match status" value="1"/>
</dbReference>
<evidence type="ECO:0000256" key="1">
    <source>
        <dbReference type="ARBA" id="ARBA00003761"/>
    </source>
</evidence>
<evidence type="ECO:0000259" key="15">
    <source>
        <dbReference type="PROSITE" id="PS50979"/>
    </source>
</evidence>
<dbReference type="FunFam" id="3.30.1490.20:FF:000018">
    <property type="entry name" value="Biotin carboxylase"/>
    <property type="match status" value="1"/>
</dbReference>
<dbReference type="Pfam" id="PF02786">
    <property type="entry name" value="CPSase_L_D2"/>
    <property type="match status" value="1"/>
</dbReference>
<dbReference type="PROSITE" id="PS50979">
    <property type="entry name" value="BC"/>
    <property type="match status" value="1"/>
</dbReference>
<evidence type="ECO:0000256" key="6">
    <source>
        <dbReference type="ARBA" id="ARBA00022723"/>
    </source>
</evidence>
<protein>
    <recommendedName>
        <fullName evidence="4 13">Biotin carboxylase</fullName>
        <ecNumber evidence="4 13">6.3.4.14</ecNumber>
    </recommendedName>
    <alternativeName>
        <fullName evidence="13">Acetyl-coenzyme A carboxylase biotin carboxylase subunit A</fullName>
    </alternativeName>
</protein>
<dbReference type="UniPathway" id="UPA00655">
    <property type="reaction ID" value="UER00711"/>
</dbReference>
<sequence length="449" mass="49273">MINKVLIANRGEIAVRVIRACREMGIETVAVYSTIDANALHTQLADEAYCIGPPAPKDSYLNAYNLLSAASISGADAIHPGYGFLSENSKFVRMCNKSNVIFIGPDADAMEKMGDKLMARRIMTEADVPIIPGSLEALKNAREAKKIAKKIGYPVMIKAANGGGGRGIRKVDQEADLEDAFDAAYKEALGAFGDGTLYMEKCIMDARHIEVQIMCDNHGNAVYLYERECSLQRRNQKVMEEAPSIAFGDDKRREIGEAAVRAAKASGYKNAGTIEFLYDEQSGNYYFMELNARVQVEHPVTEMITGKDIVREQILVANGAKLSFEQKDIPLMGHAIECRINAEDPEKNFMPSIGMIDALHLPGGPGVRFDTAMYTGYQIPPTYDSMIGKLIVHAPTRERAMAKMRAALTELVVDGVETNADFQLDLLNNEDVITGKLDTGLVGRIMEAK</sequence>
<evidence type="ECO:0000256" key="3">
    <source>
        <dbReference type="ARBA" id="ARBA00011750"/>
    </source>
</evidence>
<feature type="domain" description="Biotin carboxylation" evidence="15">
    <location>
        <begin position="1"/>
        <end position="447"/>
    </location>
</feature>
<dbReference type="Pfam" id="PF02785">
    <property type="entry name" value="Biotin_carb_C"/>
    <property type="match status" value="1"/>
</dbReference>
<evidence type="ECO:0000256" key="5">
    <source>
        <dbReference type="ARBA" id="ARBA00022598"/>
    </source>
</evidence>